<gene>
    <name evidence="1" type="ORF">ARMGADRAFT_937498</name>
</gene>
<dbReference type="STRING" id="47427.A0A2H3CZM2"/>
<keyword evidence="2" id="KW-1185">Reference proteome</keyword>
<accession>A0A2H3CZM2</accession>
<proteinExistence type="predicted"/>
<evidence type="ECO:0000313" key="1">
    <source>
        <dbReference type="EMBL" id="PBK88445.1"/>
    </source>
</evidence>
<dbReference type="EMBL" id="KZ293673">
    <property type="protein sequence ID" value="PBK88445.1"/>
    <property type="molecule type" value="Genomic_DNA"/>
</dbReference>
<reference evidence="2" key="1">
    <citation type="journal article" date="2017" name="Nat. Ecol. Evol.">
        <title>Genome expansion and lineage-specific genetic innovations in the forest pathogenic fungi Armillaria.</title>
        <authorList>
            <person name="Sipos G."/>
            <person name="Prasanna A.N."/>
            <person name="Walter M.C."/>
            <person name="O'Connor E."/>
            <person name="Balint B."/>
            <person name="Krizsan K."/>
            <person name="Kiss B."/>
            <person name="Hess J."/>
            <person name="Varga T."/>
            <person name="Slot J."/>
            <person name="Riley R."/>
            <person name="Boka B."/>
            <person name="Rigling D."/>
            <person name="Barry K."/>
            <person name="Lee J."/>
            <person name="Mihaltcheva S."/>
            <person name="LaButti K."/>
            <person name="Lipzen A."/>
            <person name="Waldron R."/>
            <person name="Moloney N.M."/>
            <person name="Sperisen C."/>
            <person name="Kredics L."/>
            <person name="Vagvoelgyi C."/>
            <person name="Patrignani A."/>
            <person name="Fitzpatrick D."/>
            <person name="Nagy I."/>
            <person name="Doyle S."/>
            <person name="Anderson J.B."/>
            <person name="Grigoriev I.V."/>
            <person name="Gueldener U."/>
            <person name="Muensterkoetter M."/>
            <person name="Nagy L.G."/>
        </authorList>
    </citation>
    <scope>NUCLEOTIDE SEQUENCE [LARGE SCALE GENOMIC DNA]</scope>
    <source>
        <strain evidence="2">Ar21-2</strain>
    </source>
</reference>
<evidence type="ECO:0008006" key="3">
    <source>
        <dbReference type="Google" id="ProtNLM"/>
    </source>
</evidence>
<dbReference type="OrthoDB" id="3057903at2759"/>
<dbReference type="AlphaFoldDB" id="A0A2H3CZM2"/>
<sequence length="98" mass="11108">MFLQNPCHEHAYCKHCNGKIKSMEHILTTCSSPSQKEIWKLTKTLLGQQNISWQLPSMVTILASAVSIFLKQDGMQNSGKEHFYKLIVTTSAQVVWNA</sequence>
<dbReference type="InParanoid" id="A0A2H3CZM2"/>
<protein>
    <recommendedName>
        <fullName evidence="3">Reverse transcriptase zinc-binding domain-containing protein</fullName>
    </recommendedName>
</protein>
<evidence type="ECO:0000313" key="2">
    <source>
        <dbReference type="Proteomes" id="UP000217790"/>
    </source>
</evidence>
<name>A0A2H3CZM2_ARMGA</name>
<organism evidence="1 2">
    <name type="scientific">Armillaria gallica</name>
    <name type="common">Bulbous honey fungus</name>
    <name type="synonym">Armillaria bulbosa</name>
    <dbReference type="NCBI Taxonomy" id="47427"/>
    <lineage>
        <taxon>Eukaryota</taxon>
        <taxon>Fungi</taxon>
        <taxon>Dikarya</taxon>
        <taxon>Basidiomycota</taxon>
        <taxon>Agaricomycotina</taxon>
        <taxon>Agaricomycetes</taxon>
        <taxon>Agaricomycetidae</taxon>
        <taxon>Agaricales</taxon>
        <taxon>Marasmiineae</taxon>
        <taxon>Physalacriaceae</taxon>
        <taxon>Armillaria</taxon>
    </lineage>
</organism>
<dbReference type="Proteomes" id="UP000217790">
    <property type="component" value="Unassembled WGS sequence"/>
</dbReference>